<dbReference type="GO" id="GO:0005745">
    <property type="term" value="C:m-AAA complex"/>
    <property type="evidence" value="ECO:0007669"/>
    <property type="project" value="TreeGrafter"/>
</dbReference>
<dbReference type="FunFam" id="3.40.50.300:FF:000001">
    <property type="entry name" value="ATP-dependent zinc metalloprotease FtsH"/>
    <property type="match status" value="1"/>
</dbReference>
<evidence type="ECO:0000313" key="20">
    <source>
        <dbReference type="EMBL" id="TVY26410.1"/>
    </source>
</evidence>
<feature type="region of interest" description="Disordered" evidence="18">
    <location>
        <begin position="1803"/>
        <end position="1831"/>
    </location>
</feature>
<dbReference type="FunFam" id="3.40.1690.20:FF:000003">
    <property type="entry name" value="Mitochondrial inner membrane AAA protease Yta12, putative"/>
    <property type="match status" value="1"/>
</dbReference>
<evidence type="ECO:0000256" key="13">
    <source>
        <dbReference type="ARBA" id="ARBA00023049"/>
    </source>
</evidence>
<evidence type="ECO:0000259" key="19">
    <source>
        <dbReference type="PROSITE" id="PS50048"/>
    </source>
</evidence>
<evidence type="ECO:0000256" key="15">
    <source>
        <dbReference type="ARBA" id="ARBA00023136"/>
    </source>
</evidence>
<dbReference type="InterPro" id="IPR011546">
    <property type="entry name" value="Pept_M41_FtsH_extracell"/>
</dbReference>
<dbReference type="Gene3D" id="3.40.50.300">
    <property type="entry name" value="P-loop containing nucleotide triphosphate hydrolases"/>
    <property type="match status" value="1"/>
</dbReference>
<dbReference type="PROSITE" id="PS00463">
    <property type="entry name" value="ZN2_CY6_FUNGAL_1"/>
    <property type="match status" value="1"/>
</dbReference>
<dbReference type="SUPFAM" id="SSF57701">
    <property type="entry name" value="Zn2/Cys6 DNA-binding domain"/>
    <property type="match status" value="1"/>
</dbReference>
<dbReference type="GO" id="GO:0003677">
    <property type="term" value="F:DNA binding"/>
    <property type="evidence" value="ECO:0007669"/>
    <property type="project" value="InterPro"/>
</dbReference>
<dbReference type="Gene3D" id="3.40.1690.20">
    <property type="match status" value="1"/>
</dbReference>
<dbReference type="GO" id="GO:0016887">
    <property type="term" value="F:ATP hydrolysis activity"/>
    <property type="evidence" value="ECO:0007669"/>
    <property type="project" value="InterPro"/>
</dbReference>
<sequence>MSHSQSPPMMDSLQRDGLPMPMQHDNSNGYQMSQIPVPPLMNPPPQIFGSYSADGLPMPSNMVDLSQPLFGDGTLLDESNEAKRRRIARACDMCRKKKIKCDGKMPACTHCINYKTECVFTQVEKKRNPPKGAKYIEGLENRLGRMESLLRLSGLLKEDDNGRTDLGTLEKRLAETQQAQRDSLAPTSGPTSPRSQSSPKDLNDSTPHSQTPHSHIASPEPGPREPPKQTGNSEKEKRSSTSDEKEKQKQKQPEVEELSDMMCSLVTNNCGETRYIGSSSGFSIFSPKGVQWVADKTGDSSFQTMICEASVDENKMMYWKPEIFGDLFQRRIYRQLPPRNECISLMKDFFENFNCMFPLFHQPTFMHLVDRQYSRDPYEGSGWWASLNVALAIAHRLRVMSNLVPQEEDEKACGYLKNALAVFTELTMRNTDLLSVQALLGMALFLQGTPNPQPTFFLVAAAIRLSHSIGLHKRGSGFNLNPVEIEQRKRVFWIAYIVDKDICLRSGRPPAQDDDDMNVELPSADPEDNIGNIPLADGKGKLNLFRLMAEFATIESKVYNQLYSTKAAKQSDGELLNTIGVLDQQLEEWKDSIPIDFRPEHEIKASHTPLILHVVVLHFAYYNCLTTIHRMSIHHGYWTSRLSNYAIQGLNARPLNPRVFSSAALCVSAARASIHLIKYVPQGDFQCVWLILYFPVSALVTLFGNILQNPQDPRARSDVRLMNVVVNFLSMLSTEEENGGVKRMLGVCSEFERIAKVVLDKAEKDSSSRRKRKSHEDHASKKQGGLSHGVQPMTSTTQPPNIAGVFSPPTVNQNVQQNGFGSPNHSMGNQGSPGSNWQPDFGTGNGTDYSTPANFSEMGFSNGDMNSPLSMNSFQQPYVPQDLWQMPMSLEWDWAGMTGGTYPSFENGVLGGGNSQNGNDPLQNHICEIFLPSEPPNHNTNANEIAERPNHEPPDMSSILRQSSSSLARLSRSSLLQSAVRRTTSSRIIVQQARTYASNPPPKNTGPKKSVKDDSTKPGFTAKPAPGTENLYKDGQSPLETPGAEKPLEEGMTRLSDEDLKAFEEELKTIKKGLSKDQVAMVEKALQNMKKDGIPTDLKELIDETRGKSMTLASAAKLVRVVNNITRRQLDKEATGKSDSSEGKTSSGSGGSGGGQKKNDGKGFGGTPGFKPGEIKWDTGTFLASAFFSYLVYRMVMPGENGRDITFQEFRSTFLDKGLVEKLTVINQDRVRVDLHRDAVLSMYPESPAANANFHYYFTIGSVDAFENRLDAAQSELGIPASERIPVKYTQDTNGWAMIYSFGPTLLFIGAIYWMSRKAGSSGGGANSMFGIGKSRAKQFNHERDIKVTFKDVAGMDEAKAEIMEFVAFLKTPEQFQRLGAKIPRGAILSGPPGTGKTLLAKATAGESGVPFFSVSGSEFVEMFVGVGASRVRDLFAMARKDTPCIIFIDEIDAIGKSRAKAGSFGGGNDEREATLNQILTEMDGFNTQEQVVVLAGTNRPDVLDKALMRPGRFDRHISIDRPTMDGRKQIFLVHLGHIVTHENLEYLTGRLSALTPGFSGADIANCCNEAALIAARTSAKSVAMIHFEQAIERVIGGLEKKSLVLSPEEKKTVAYHEAGHAICGWYFKYADPLLKVSIIPRGNGALGYAQYLPAADTYLMNVNQLMDRMAMTLGGRVSEEIHFDTVTSGASDDFNKVTRMATAMVTKWGMSKKLGPLHFEDDENKLHKPFAEATAQTIDSEVRRIVDEAYMQCKDLLVEKKSEIGIVAEELLTKEVLSRDDMVRLLGKRPFDENKDFVKYFGGGDPKKSAPPPFPTESTDSPPENPSPVI</sequence>
<dbReference type="InterPro" id="IPR005936">
    <property type="entry name" value="FtsH"/>
</dbReference>
<evidence type="ECO:0000256" key="4">
    <source>
        <dbReference type="ARBA" id="ARBA00010550"/>
    </source>
</evidence>
<dbReference type="InterPro" id="IPR003593">
    <property type="entry name" value="AAA+_ATPase"/>
</dbReference>
<feature type="compositionally biased region" description="Gly residues" evidence="18">
    <location>
        <begin position="1148"/>
        <end position="1168"/>
    </location>
</feature>
<feature type="region of interest" description="Disordered" evidence="18">
    <location>
        <begin position="762"/>
        <end position="847"/>
    </location>
</feature>
<feature type="region of interest" description="Disordered" evidence="18">
    <location>
        <begin position="932"/>
        <end position="965"/>
    </location>
</feature>
<feature type="region of interest" description="Disordered" evidence="18">
    <location>
        <begin position="981"/>
        <end position="1050"/>
    </location>
</feature>
<keyword evidence="13" id="KW-0482">Metalloprotease</keyword>
<keyword evidence="16" id="KW-0539">Nucleus</keyword>
<protein>
    <submittedName>
        <fullName evidence="20">Mitochondrial respiratory chain complexes assembly protein</fullName>
    </submittedName>
</protein>
<accession>A0A8H8TZJ2</accession>
<dbReference type="Proteomes" id="UP000431533">
    <property type="component" value="Unassembled WGS sequence"/>
</dbReference>
<dbReference type="SUPFAM" id="SSF52540">
    <property type="entry name" value="P-loop containing nucleoside triphosphate hydrolases"/>
    <property type="match status" value="1"/>
</dbReference>
<dbReference type="GO" id="GO:0034982">
    <property type="term" value="P:mitochondrial protein processing"/>
    <property type="evidence" value="ECO:0007669"/>
    <property type="project" value="TreeGrafter"/>
</dbReference>
<keyword evidence="5" id="KW-0645">Protease</keyword>
<comment type="catalytic activity">
    <reaction evidence="17">
        <text>ATP + H2O = ADP + phosphate + H(+)</text>
        <dbReference type="Rhea" id="RHEA:13065"/>
        <dbReference type="ChEBI" id="CHEBI:15377"/>
        <dbReference type="ChEBI" id="CHEBI:15378"/>
        <dbReference type="ChEBI" id="CHEBI:30616"/>
        <dbReference type="ChEBI" id="CHEBI:43474"/>
        <dbReference type="ChEBI" id="CHEBI:456216"/>
    </reaction>
    <physiologicalReaction direction="left-to-right" evidence="17">
        <dbReference type="Rhea" id="RHEA:13066"/>
    </physiologicalReaction>
</comment>
<evidence type="ECO:0000256" key="2">
    <source>
        <dbReference type="ARBA" id="ARBA00004225"/>
    </source>
</evidence>
<evidence type="ECO:0000256" key="1">
    <source>
        <dbReference type="ARBA" id="ARBA00001947"/>
    </source>
</evidence>
<dbReference type="GO" id="GO:0004222">
    <property type="term" value="F:metalloendopeptidase activity"/>
    <property type="evidence" value="ECO:0007669"/>
    <property type="project" value="InterPro"/>
</dbReference>
<dbReference type="CDD" id="cd12148">
    <property type="entry name" value="fungal_TF_MHR"/>
    <property type="match status" value="1"/>
</dbReference>
<dbReference type="Gene3D" id="1.10.8.60">
    <property type="match status" value="1"/>
</dbReference>
<comment type="cofactor">
    <cofactor evidence="1">
        <name>Zn(2+)</name>
        <dbReference type="ChEBI" id="CHEBI:29105"/>
    </cofactor>
</comment>
<keyword evidence="14" id="KW-0496">Mitochondrion</keyword>
<dbReference type="EMBL" id="QGMH01000070">
    <property type="protein sequence ID" value="TVY26410.1"/>
    <property type="molecule type" value="Genomic_DNA"/>
</dbReference>
<dbReference type="SMART" id="SM00382">
    <property type="entry name" value="AAA"/>
    <property type="match status" value="1"/>
</dbReference>
<evidence type="ECO:0000256" key="7">
    <source>
        <dbReference type="ARBA" id="ARBA00022723"/>
    </source>
</evidence>
<evidence type="ECO:0000256" key="9">
    <source>
        <dbReference type="ARBA" id="ARBA00022801"/>
    </source>
</evidence>
<evidence type="ECO:0000256" key="12">
    <source>
        <dbReference type="ARBA" id="ARBA00022989"/>
    </source>
</evidence>
<feature type="compositionally biased region" description="Basic and acidic residues" evidence="18">
    <location>
        <begin position="1130"/>
        <end position="1142"/>
    </location>
</feature>
<dbReference type="GO" id="GO:0008270">
    <property type="term" value="F:zinc ion binding"/>
    <property type="evidence" value="ECO:0007669"/>
    <property type="project" value="InterPro"/>
</dbReference>
<evidence type="ECO:0000256" key="8">
    <source>
        <dbReference type="ARBA" id="ARBA00022741"/>
    </source>
</evidence>
<evidence type="ECO:0000256" key="10">
    <source>
        <dbReference type="ARBA" id="ARBA00022833"/>
    </source>
</evidence>
<dbReference type="Pfam" id="PF01434">
    <property type="entry name" value="Peptidase_M41"/>
    <property type="match status" value="1"/>
</dbReference>
<dbReference type="InterPro" id="IPR000642">
    <property type="entry name" value="Peptidase_M41"/>
</dbReference>
<dbReference type="Pfam" id="PF00172">
    <property type="entry name" value="Zn_clus"/>
    <property type="match status" value="1"/>
</dbReference>
<evidence type="ECO:0000313" key="21">
    <source>
        <dbReference type="Proteomes" id="UP000431533"/>
    </source>
</evidence>
<dbReference type="Pfam" id="PF06480">
    <property type="entry name" value="FtsH_ext"/>
    <property type="match status" value="1"/>
</dbReference>
<reference evidence="20 21" key="1">
    <citation type="submission" date="2018-05" db="EMBL/GenBank/DDBJ databases">
        <title>Genome sequencing and assembly of the regulated plant pathogen Lachnellula willkommii and related sister species for the development of diagnostic species identification markers.</title>
        <authorList>
            <person name="Giroux E."/>
            <person name="Bilodeau G."/>
        </authorList>
    </citation>
    <scope>NUCLEOTIDE SEQUENCE [LARGE SCALE GENOMIC DNA]</scope>
    <source>
        <strain evidence="20 21">CBS 185.66</strain>
    </source>
</reference>
<evidence type="ECO:0000256" key="3">
    <source>
        <dbReference type="ARBA" id="ARBA00010044"/>
    </source>
</evidence>
<dbReference type="GO" id="GO:0005524">
    <property type="term" value="F:ATP binding"/>
    <property type="evidence" value="ECO:0007669"/>
    <property type="project" value="UniProtKB-KW"/>
</dbReference>
<dbReference type="RefSeq" id="XP_031005198.1">
    <property type="nucleotide sequence ID" value="XM_031150516.1"/>
</dbReference>
<dbReference type="InterPro" id="IPR041569">
    <property type="entry name" value="AAA_lid_3"/>
</dbReference>
<keyword evidence="12" id="KW-1133">Transmembrane helix</keyword>
<dbReference type="Gene3D" id="1.20.58.760">
    <property type="entry name" value="Peptidase M41"/>
    <property type="match status" value="1"/>
</dbReference>
<keyword evidence="21" id="KW-1185">Reference proteome</keyword>
<dbReference type="CDD" id="cd19501">
    <property type="entry name" value="RecA-like_FtsH"/>
    <property type="match status" value="1"/>
</dbReference>
<evidence type="ECO:0000256" key="6">
    <source>
        <dbReference type="ARBA" id="ARBA00022692"/>
    </source>
</evidence>
<dbReference type="GO" id="GO:0004176">
    <property type="term" value="F:ATP-dependent peptidase activity"/>
    <property type="evidence" value="ECO:0007669"/>
    <property type="project" value="InterPro"/>
</dbReference>
<feature type="region of interest" description="Disordered" evidence="18">
    <location>
        <begin position="176"/>
        <end position="258"/>
    </location>
</feature>
<proteinExistence type="inferred from homology"/>
<dbReference type="Gene3D" id="4.10.240.10">
    <property type="entry name" value="Zn(2)-C6 fungal-type DNA-binding domain"/>
    <property type="match status" value="1"/>
</dbReference>
<dbReference type="OrthoDB" id="2123952at2759"/>
<evidence type="ECO:0000256" key="16">
    <source>
        <dbReference type="ARBA" id="ARBA00023242"/>
    </source>
</evidence>
<dbReference type="PROSITE" id="PS50048">
    <property type="entry name" value="ZN2_CY6_FUNGAL_2"/>
    <property type="match status" value="1"/>
</dbReference>
<dbReference type="FunFam" id="1.20.58.760:FF:000003">
    <property type="entry name" value="AFG3-like AAA ATPase 2"/>
    <property type="match status" value="1"/>
</dbReference>
<keyword evidence="8" id="KW-0547">Nucleotide-binding</keyword>
<keyword evidence="11" id="KW-0067">ATP-binding</keyword>
<dbReference type="NCBIfam" id="TIGR01241">
    <property type="entry name" value="FtsH_fam"/>
    <property type="match status" value="1"/>
</dbReference>
<dbReference type="Pfam" id="PF04082">
    <property type="entry name" value="Fungal_trans"/>
    <property type="match status" value="1"/>
</dbReference>
<keyword evidence="10" id="KW-0862">Zinc</keyword>
<feature type="compositionally biased region" description="Basic and acidic residues" evidence="18">
    <location>
        <begin position="762"/>
        <end position="780"/>
    </location>
</feature>
<evidence type="ECO:0000256" key="5">
    <source>
        <dbReference type="ARBA" id="ARBA00022670"/>
    </source>
</evidence>
<evidence type="ECO:0000256" key="18">
    <source>
        <dbReference type="SAM" id="MobiDB-lite"/>
    </source>
</evidence>
<dbReference type="SUPFAM" id="SSF140990">
    <property type="entry name" value="FtsH protease domain-like"/>
    <property type="match status" value="1"/>
</dbReference>
<dbReference type="InterPro" id="IPR003959">
    <property type="entry name" value="ATPase_AAA_core"/>
</dbReference>
<dbReference type="GO" id="GO:0000981">
    <property type="term" value="F:DNA-binding transcription factor activity, RNA polymerase II-specific"/>
    <property type="evidence" value="ECO:0007669"/>
    <property type="project" value="InterPro"/>
</dbReference>
<evidence type="ECO:0000256" key="17">
    <source>
        <dbReference type="ARBA" id="ARBA00048778"/>
    </source>
</evidence>
<dbReference type="GO" id="GO:0030163">
    <property type="term" value="P:protein catabolic process"/>
    <property type="evidence" value="ECO:0007669"/>
    <property type="project" value="UniProtKB-ARBA"/>
</dbReference>
<feature type="compositionally biased region" description="Basic and acidic residues" evidence="18">
    <location>
        <begin position="945"/>
        <end position="954"/>
    </location>
</feature>
<dbReference type="InterPro" id="IPR001138">
    <property type="entry name" value="Zn2Cys6_DnaBD"/>
</dbReference>
<feature type="compositionally biased region" description="Polar residues" evidence="18">
    <location>
        <begin position="176"/>
        <end position="213"/>
    </location>
</feature>
<dbReference type="GO" id="GO:0006351">
    <property type="term" value="P:DNA-templated transcription"/>
    <property type="evidence" value="ECO:0007669"/>
    <property type="project" value="InterPro"/>
</dbReference>
<dbReference type="HAMAP" id="MF_01458">
    <property type="entry name" value="FtsH"/>
    <property type="match status" value="1"/>
</dbReference>
<keyword evidence="7" id="KW-0479">Metal-binding</keyword>
<comment type="similarity">
    <text evidence="4">In the N-terminal section; belongs to the AAA ATPase family.</text>
</comment>
<comment type="similarity">
    <text evidence="3">In the C-terminal section; belongs to the peptidase M41 family.</text>
</comment>
<dbReference type="CDD" id="cd00067">
    <property type="entry name" value="GAL4"/>
    <property type="match status" value="1"/>
</dbReference>
<dbReference type="InterPro" id="IPR027417">
    <property type="entry name" value="P-loop_NTPase"/>
</dbReference>
<organism evidence="20 21">
    <name type="scientific">Lachnellula hyalina</name>
    <dbReference type="NCBI Taxonomy" id="1316788"/>
    <lineage>
        <taxon>Eukaryota</taxon>
        <taxon>Fungi</taxon>
        <taxon>Dikarya</taxon>
        <taxon>Ascomycota</taxon>
        <taxon>Pezizomycotina</taxon>
        <taxon>Leotiomycetes</taxon>
        <taxon>Helotiales</taxon>
        <taxon>Lachnaceae</taxon>
        <taxon>Lachnellula</taxon>
    </lineage>
</organism>
<feature type="compositionally biased region" description="Polar residues" evidence="18">
    <location>
        <begin position="983"/>
        <end position="998"/>
    </location>
</feature>
<feature type="region of interest" description="Disordered" evidence="18">
    <location>
        <begin position="1"/>
        <end position="25"/>
    </location>
</feature>
<keyword evidence="6" id="KW-0812">Transmembrane</keyword>
<dbReference type="GeneID" id="41985770"/>
<evidence type="ECO:0000256" key="14">
    <source>
        <dbReference type="ARBA" id="ARBA00023128"/>
    </source>
</evidence>
<dbReference type="InterPro" id="IPR007219">
    <property type="entry name" value="XnlR_reg_dom"/>
</dbReference>
<keyword evidence="9" id="KW-0378">Hydrolase</keyword>
<gene>
    <name evidence="20" type="primary">YTA12</name>
    <name evidence="20" type="ORF">LHYA1_G005572</name>
</gene>
<feature type="compositionally biased region" description="Basic and acidic residues" evidence="18">
    <location>
        <begin position="222"/>
        <end position="254"/>
    </location>
</feature>
<feature type="compositionally biased region" description="Polar residues" evidence="18">
    <location>
        <begin position="809"/>
        <end position="838"/>
    </location>
</feature>
<dbReference type="PROSITE" id="PS00674">
    <property type="entry name" value="AAA"/>
    <property type="match status" value="1"/>
</dbReference>
<feature type="region of interest" description="Disordered" evidence="18">
    <location>
        <begin position="1130"/>
        <end position="1170"/>
    </location>
</feature>
<dbReference type="InterPro" id="IPR037219">
    <property type="entry name" value="Peptidase_M41-like"/>
</dbReference>
<dbReference type="FunFam" id="1.10.8.60:FF:000019">
    <property type="entry name" value="AFG3-like AAA ATPase 2"/>
    <property type="match status" value="1"/>
</dbReference>
<evidence type="ECO:0000256" key="11">
    <source>
        <dbReference type="ARBA" id="ARBA00022840"/>
    </source>
</evidence>
<dbReference type="SMART" id="SM00906">
    <property type="entry name" value="Fungal_trans"/>
    <property type="match status" value="1"/>
</dbReference>
<dbReference type="Pfam" id="PF00004">
    <property type="entry name" value="AAA"/>
    <property type="match status" value="1"/>
</dbReference>
<dbReference type="PANTHER" id="PTHR43655">
    <property type="entry name" value="ATP-DEPENDENT PROTEASE"/>
    <property type="match status" value="1"/>
</dbReference>
<comment type="caution">
    <text evidence="20">The sequence shown here is derived from an EMBL/GenBank/DDBJ whole genome shotgun (WGS) entry which is preliminary data.</text>
</comment>
<dbReference type="PANTHER" id="PTHR43655:SF2">
    <property type="entry name" value="AFG3 LIKE MATRIX AAA PEPTIDASE SUBUNIT 2, ISOFORM A"/>
    <property type="match status" value="1"/>
</dbReference>
<dbReference type="InterPro" id="IPR036864">
    <property type="entry name" value="Zn2-C6_fun-type_DNA-bd_sf"/>
</dbReference>
<dbReference type="InterPro" id="IPR050928">
    <property type="entry name" value="ATP-dep_Zn_Metalloprotease"/>
</dbReference>
<keyword evidence="15" id="KW-0472">Membrane</keyword>
<feature type="domain" description="Zn(2)-C6 fungal-type" evidence="19">
    <location>
        <begin position="90"/>
        <end position="120"/>
    </location>
</feature>
<dbReference type="Pfam" id="PF17862">
    <property type="entry name" value="AAA_lid_3"/>
    <property type="match status" value="1"/>
</dbReference>
<dbReference type="InterPro" id="IPR003960">
    <property type="entry name" value="ATPase_AAA_CS"/>
</dbReference>
<name>A0A8H8TZJ2_9HELO</name>
<dbReference type="SMART" id="SM00066">
    <property type="entry name" value="GAL4"/>
    <property type="match status" value="1"/>
</dbReference>
<comment type="subcellular location">
    <subcellularLocation>
        <location evidence="2">Mitochondrion membrane</location>
        <topology evidence="2">Multi-pass membrane protein</topology>
    </subcellularLocation>
</comment>